<accession>L9UL00</accession>
<sequence>MEKGDINPGPLLLRRTGEAFNVEMPNIHDVEVRDLQVNADQRGHLVEVFREDWDEYDIDPAMSYYSMTYPGVVRAWHRHLEGQIDHFVCPKGRITVGIYDDRQDSPTNGELDTFVIGEHNQQVIRIPGDCWHGFKAIGDEPAFLINYPTNLYDYEDPDEERIPYDDDRIPYDWNAEIHG</sequence>
<dbReference type="Proteomes" id="UP000011585">
    <property type="component" value="Unassembled WGS sequence"/>
</dbReference>
<dbReference type="PANTHER" id="PTHR21047:SF2">
    <property type="entry name" value="THYMIDINE DIPHOSPHO-4-KETO-RHAMNOSE 3,5-EPIMERASE"/>
    <property type="match status" value="1"/>
</dbReference>
<organism evidence="2 3">
    <name type="scientific">Halogeometricum borinquense (strain ATCC 700274 / DSM 11551 / JCM 10706 / KCTC 4070 / PR3)</name>
    <dbReference type="NCBI Taxonomy" id="469382"/>
    <lineage>
        <taxon>Archaea</taxon>
        <taxon>Methanobacteriati</taxon>
        <taxon>Methanobacteriota</taxon>
        <taxon>Stenosarchaea group</taxon>
        <taxon>Halobacteria</taxon>
        <taxon>Halobacteriales</taxon>
        <taxon>Haloferacaceae</taxon>
        <taxon>Halogeometricum</taxon>
    </lineage>
</organism>
<name>L9UL00_HALBP</name>
<proteinExistence type="predicted"/>
<dbReference type="PANTHER" id="PTHR21047">
    <property type="entry name" value="DTDP-6-DEOXY-D-GLUCOSE-3,5 EPIMERASE"/>
    <property type="match status" value="1"/>
</dbReference>
<dbReference type="AlphaFoldDB" id="L9UL00"/>
<comment type="caution">
    <text evidence="2">The sequence shown here is derived from an EMBL/GenBank/DDBJ whole genome shotgun (WGS) entry which is preliminary data.</text>
</comment>
<dbReference type="Pfam" id="PF00908">
    <property type="entry name" value="dTDP_sugar_isom"/>
    <property type="match status" value="1"/>
</dbReference>
<dbReference type="InterPro" id="IPR011051">
    <property type="entry name" value="RmlC_Cupin_sf"/>
</dbReference>
<evidence type="ECO:0000256" key="1">
    <source>
        <dbReference type="PIRSR" id="PIRSR600888-3"/>
    </source>
</evidence>
<feature type="site" description="Participates in a stacking interaction with the thymidine ring of dTDP-4-oxo-6-deoxyglucose" evidence="1">
    <location>
        <position position="152"/>
    </location>
</feature>
<reference evidence="2 3" key="1">
    <citation type="journal article" date="2014" name="PLoS Genet.">
        <title>Phylogenetically driven sequencing of extremely halophilic archaea reveals strategies for static and dynamic osmo-response.</title>
        <authorList>
            <person name="Becker E.A."/>
            <person name="Seitzer P.M."/>
            <person name="Tritt A."/>
            <person name="Larsen D."/>
            <person name="Krusor M."/>
            <person name="Yao A.I."/>
            <person name="Wu D."/>
            <person name="Madern D."/>
            <person name="Eisen J.A."/>
            <person name="Darling A.E."/>
            <person name="Facciotti M.T."/>
        </authorList>
    </citation>
    <scope>NUCLEOTIDE SEQUENCE [LARGE SCALE GENOMIC DNA]</scope>
    <source>
        <strain evidence="2 3">DSM 11551</strain>
    </source>
</reference>
<dbReference type="GO" id="GO:0000271">
    <property type="term" value="P:polysaccharide biosynthetic process"/>
    <property type="evidence" value="ECO:0007669"/>
    <property type="project" value="TreeGrafter"/>
</dbReference>
<dbReference type="PATRIC" id="fig|469382.19.peg.2584"/>
<dbReference type="GO" id="GO:0005829">
    <property type="term" value="C:cytosol"/>
    <property type="evidence" value="ECO:0007669"/>
    <property type="project" value="TreeGrafter"/>
</dbReference>
<gene>
    <name evidence="2" type="ORF">C499_13110</name>
</gene>
<dbReference type="InterPro" id="IPR000888">
    <property type="entry name" value="RmlC-like"/>
</dbReference>
<protein>
    <submittedName>
        <fullName evidence="2">dTDP-4-dehydrorhamnose 3,5-epimerase-like enzyme</fullName>
    </submittedName>
</protein>
<dbReference type="SUPFAM" id="SSF51182">
    <property type="entry name" value="RmlC-like cupins"/>
    <property type="match status" value="1"/>
</dbReference>
<dbReference type="GO" id="GO:0008830">
    <property type="term" value="F:dTDP-4-dehydrorhamnose 3,5-epimerase activity"/>
    <property type="evidence" value="ECO:0007669"/>
    <property type="project" value="InterPro"/>
</dbReference>
<evidence type="ECO:0000313" key="3">
    <source>
        <dbReference type="Proteomes" id="UP000011585"/>
    </source>
</evidence>
<dbReference type="InterPro" id="IPR014710">
    <property type="entry name" value="RmlC-like_jellyroll"/>
</dbReference>
<dbReference type="Gene3D" id="2.60.120.10">
    <property type="entry name" value="Jelly Rolls"/>
    <property type="match status" value="1"/>
</dbReference>
<evidence type="ECO:0000313" key="2">
    <source>
        <dbReference type="EMBL" id="ELY25427.1"/>
    </source>
</evidence>
<dbReference type="EMBL" id="AOHT01000044">
    <property type="protein sequence ID" value="ELY25427.1"/>
    <property type="molecule type" value="Genomic_DNA"/>
</dbReference>